<dbReference type="Gene3D" id="3.30.1060.10">
    <property type="entry name" value="Peptide methionine sulphoxide reductase MsrA"/>
    <property type="match status" value="1"/>
</dbReference>
<proteinExistence type="inferred from homology"/>
<dbReference type="STRING" id="1169540.A0A0G4H3B0"/>
<name>A0A0G4H3B0_VITBC</name>
<evidence type="ECO:0000313" key="8">
    <source>
        <dbReference type="Proteomes" id="UP000041254"/>
    </source>
</evidence>
<accession>A0A0G4H3B0</accession>
<dbReference type="InParanoid" id="A0A0G4H3B0"/>
<gene>
    <name evidence="7" type="ORF">Vbra_19546</name>
</gene>
<dbReference type="OrthoDB" id="77405at2759"/>
<organism evidence="7 8">
    <name type="scientific">Vitrella brassicaformis (strain CCMP3155)</name>
    <dbReference type="NCBI Taxonomy" id="1169540"/>
    <lineage>
        <taxon>Eukaryota</taxon>
        <taxon>Sar</taxon>
        <taxon>Alveolata</taxon>
        <taxon>Colpodellida</taxon>
        <taxon>Vitrellaceae</taxon>
        <taxon>Vitrella</taxon>
    </lineage>
</organism>
<evidence type="ECO:0000259" key="6">
    <source>
        <dbReference type="Pfam" id="PF01625"/>
    </source>
</evidence>
<dbReference type="Proteomes" id="UP000041254">
    <property type="component" value="Unassembled WGS sequence"/>
</dbReference>
<dbReference type="AlphaFoldDB" id="A0A0G4H3B0"/>
<dbReference type="VEuPathDB" id="CryptoDB:Vbra_19546"/>
<dbReference type="InterPro" id="IPR036509">
    <property type="entry name" value="Met_Sox_Rdtase_MsrA_sf"/>
</dbReference>
<dbReference type="HAMAP" id="MF_01401">
    <property type="entry name" value="MsrA"/>
    <property type="match status" value="1"/>
</dbReference>
<keyword evidence="8" id="KW-1185">Reference proteome</keyword>
<keyword evidence="3" id="KW-0560">Oxidoreductase</keyword>
<dbReference type="EC" id="1.8.4.11" evidence="2"/>
<evidence type="ECO:0000256" key="3">
    <source>
        <dbReference type="ARBA" id="ARBA00023002"/>
    </source>
</evidence>
<dbReference type="NCBIfam" id="TIGR00401">
    <property type="entry name" value="msrA"/>
    <property type="match status" value="1"/>
</dbReference>
<reference evidence="7 8" key="1">
    <citation type="submission" date="2014-11" db="EMBL/GenBank/DDBJ databases">
        <authorList>
            <person name="Zhu J."/>
            <person name="Qi W."/>
            <person name="Song R."/>
        </authorList>
    </citation>
    <scope>NUCLEOTIDE SEQUENCE [LARGE SCALE GENOMIC DNA]</scope>
</reference>
<dbReference type="GO" id="GO:0008113">
    <property type="term" value="F:peptide-methionine (S)-S-oxide reductase activity"/>
    <property type="evidence" value="ECO:0007669"/>
    <property type="project" value="UniProtKB-EC"/>
</dbReference>
<evidence type="ECO:0000256" key="4">
    <source>
        <dbReference type="ARBA" id="ARBA00030643"/>
    </source>
</evidence>
<dbReference type="EMBL" id="CDMY01000973">
    <property type="protein sequence ID" value="CEM38195.1"/>
    <property type="molecule type" value="Genomic_DNA"/>
</dbReference>
<evidence type="ECO:0000256" key="2">
    <source>
        <dbReference type="ARBA" id="ARBA00012502"/>
    </source>
</evidence>
<protein>
    <recommendedName>
        <fullName evidence="2">peptide-methionine (S)-S-oxide reductase</fullName>
        <ecNumber evidence="2">1.8.4.11</ecNumber>
    </recommendedName>
    <alternativeName>
        <fullName evidence="4">Peptide-methionine (S)-S-oxide reductase</fullName>
    </alternativeName>
</protein>
<dbReference type="InterPro" id="IPR002569">
    <property type="entry name" value="Met_Sox_Rdtase_MsrA_dom"/>
</dbReference>
<feature type="domain" description="Peptide methionine sulphoxide reductase MsrA" evidence="6">
    <location>
        <begin position="120"/>
        <end position="273"/>
    </location>
</feature>
<evidence type="ECO:0000256" key="1">
    <source>
        <dbReference type="ARBA" id="ARBA00005591"/>
    </source>
</evidence>
<dbReference type="Pfam" id="PF01625">
    <property type="entry name" value="PMSR"/>
    <property type="match status" value="1"/>
</dbReference>
<evidence type="ECO:0000256" key="5">
    <source>
        <dbReference type="SAM" id="MobiDB-lite"/>
    </source>
</evidence>
<feature type="region of interest" description="Disordered" evidence="5">
    <location>
        <begin position="9"/>
        <end position="33"/>
    </location>
</feature>
<dbReference type="PANTHER" id="PTHR43774:SF1">
    <property type="entry name" value="PEPTIDE METHIONINE SULFOXIDE REDUCTASE MSRA 2"/>
    <property type="match status" value="1"/>
</dbReference>
<dbReference type="PhylomeDB" id="A0A0G4H3B0"/>
<sequence length="278" mass="31344">MDFRFKKAKRTLARNSARQRHEPSRLQKTTNTATGRNAMSSLKICVALSVALSPSFSFTLPSSQSLQRLVQQSPAALRPFRRALTTTPLMAAFLGVDERKPATAPNYVEGADKDAPSEYASFAGGCFWGIEKFFRNEFGAALKSTSVGYMGGSKPDPTYEEVCSKTTGHAEALQIEYFPDKVSYAQLCEYLFRIHDPTTPNRQGNDVGPQYRSAIFVHSDEQKAAAEKVKEEMQARWSSPIVTEIVSAKPDDFWRAEIYHQMYLFKNPFGYCNHRPRW</sequence>
<evidence type="ECO:0000313" key="7">
    <source>
        <dbReference type="EMBL" id="CEM38195.1"/>
    </source>
</evidence>
<dbReference type="SUPFAM" id="SSF55068">
    <property type="entry name" value="Peptide methionine sulfoxide reductase"/>
    <property type="match status" value="1"/>
</dbReference>
<dbReference type="PANTHER" id="PTHR43774">
    <property type="entry name" value="PEPTIDE METHIONINE SULFOXIDE REDUCTASE"/>
    <property type="match status" value="1"/>
</dbReference>
<comment type="similarity">
    <text evidence="1">Belongs to the MsrA Met sulfoxide reductase family.</text>
</comment>